<dbReference type="PANTHER" id="PTHR37520:SF1">
    <property type="entry name" value="INTRON-ENCODED DNA ENDONUCLEASE AI2A-RELATED"/>
    <property type="match status" value="1"/>
</dbReference>
<dbReference type="Pfam" id="PF00961">
    <property type="entry name" value="LAGLIDADG_1"/>
    <property type="match status" value="2"/>
</dbReference>
<name>A0A0S2IDE4_9CHLO</name>
<keyword evidence="2" id="KW-0540">Nuclease</keyword>
<organism evidence="2">
    <name type="scientific">Lobochlamys culleus</name>
    <dbReference type="NCBI Taxonomy" id="51693"/>
    <lineage>
        <taxon>Eukaryota</taxon>
        <taxon>Viridiplantae</taxon>
        <taxon>Chlorophyta</taxon>
        <taxon>core chlorophytes</taxon>
        <taxon>Chlorophyceae</taxon>
        <taxon>CS clade</taxon>
        <taxon>Chlamydomonadales</taxon>
        <taxon>Chlamydomonadaceae</taxon>
        <taxon>Lobochlamys</taxon>
    </lineage>
</organism>
<dbReference type="GO" id="GO:0004519">
    <property type="term" value="F:endonuclease activity"/>
    <property type="evidence" value="ECO:0007669"/>
    <property type="project" value="UniProtKB-KW"/>
</dbReference>
<dbReference type="EMBL" id="KT625173">
    <property type="protein sequence ID" value="ALO21491.1"/>
    <property type="molecule type" value="Genomic_DNA"/>
</dbReference>
<proteinExistence type="predicted"/>
<gene>
    <name evidence="2" type="primary">orf252</name>
</gene>
<feature type="domain" description="Homing endonuclease LAGLIDADG" evidence="1">
    <location>
        <begin position="21"/>
        <end position="109"/>
    </location>
</feature>
<keyword evidence="2" id="KW-0150">Chloroplast</keyword>
<evidence type="ECO:0000313" key="2">
    <source>
        <dbReference type="EMBL" id="ALO21491.1"/>
    </source>
</evidence>
<keyword evidence="2" id="KW-0255">Endonuclease</keyword>
<dbReference type="Gene3D" id="3.10.28.10">
    <property type="entry name" value="Homing endonucleases"/>
    <property type="match status" value="2"/>
</dbReference>
<keyword evidence="2" id="KW-0934">Plastid</keyword>
<dbReference type="AlphaFoldDB" id="A0A0S2IDE4"/>
<feature type="domain" description="Homing endonuclease LAGLIDADG" evidence="1">
    <location>
        <begin position="128"/>
        <end position="239"/>
    </location>
</feature>
<accession>A0A0S2IDE4</accession>
<evidence type="ECO:0000259" key="1">
    <source>
        <dbReference type="Pfam" id="PF00961"/>
    </source>
</evidence>
<geneLocation type="chloroplast" evidence="2"/>
<protein>
    <submittedName>
        <fullName evidence="2">Putative LAGLIDADG homing endonuclease</fullName>
    </submittedName>
</protein>
<dbReference type="InterPro" id="IPR004860">
    <property type="entry name" value="LAGLIDADG_dom"/>
</dbReference>
<sequence length="252" mass="28830">MKQNIYSIKNKHKEKWNEWFAGITDGDGCFYINKKNEISYEVTTHTTDFRILADIKNTLKGGTIHSRSGSNSMRYRVKEKKVLQNIVSRVNGKLYNKSRLAQFDKVCEILGVDKIESPRILIKESAYLAGIIDSDGTITISVSKSSSENSQISGSPGKALRLANSRGYNQLSLKVTSIYEDSIRILTDSYNFGTIYKEKASLKNKSPNIKYNWVISSYEEFSQVYELLKKFPLRGVKMHRIRLAFFILNIKI</sequence>
<keyword evidence="2" id="KW-0378">Hydrolase</keyword>
<dbReference type="SUPFAM" id="SSF55608">
    <property type="entry name" value="Homing endonucleases"/>
    <property type="match status" value="2"/>
</dbReference>
<reference evidence="2" key="1">
    <citation type="journal article" date="2015" name="BMC Evol. Biol.">
        <title>Chloroplast phylogenomic analysis of chlorophyte green algae identifies a novel lineage sister to the Sphaeropleales (Chlorophyceae).</title>
        <authorList>
            <person name="Lemieux C."/>
            <person name="Vincent A.T."/>
            <person name="Labarre A."/>
            <person name="Otis C."/>
            <person name="Turmel M."/>
        </authorList>
    </citation>
    <scope>NUCLEOTIDE SEQUENCE</scope>
</reference>
<dbReference type="PANTHER" id="PTHR37520">
    <property type="entry name" value="INTRON-ENCODED DNA ENDONUCLEASE AI2A-RELATED"/>
    <property type="match status" value="1"/>
</dbReference>
<dbReference type="InterPro" id="IPR027434">
    <property type="entry name" value="Homing_endonucl"/>
</dbReference>